<evidence type="ECO:0000259" key="4">
    <source>
        <dbReference type="Pfam" id="PF01480"/>
    </source>
</evidence>
<accession>A0A4U1FL42</accession>
<feature type="compositionally biased region" description="Basic residues" evidence="3">
    <location>
        <begin position="635"/>
        <end position="658"/>
    </location>
</feature>
<feature type="compositionally biased region" description="Polar residues" evidence="3">
    <location>
        <begin position="396"/>
        <end position="419"/>
    </location>
</feature>
<dbReference type="GO" id="GO:0003723">
    <property type="term" value="F:RNA binding"/>
    <property type="evidence" value="ECO:0007669"/>
    <property type="project" value="TreeGrafter"/>
</dbReference>
<dbReference type="GO" id="GO:0048024">
    <property type="term" value="P:regulation of mRNA splicing, via spliceosome"/>
    <property type="evidence" value="ECO:0007669"/>
    <property type="project" value="TreeGrafter"/>
</dbReference>
<dbReference type="SUPFAM" id="SSF101233">
    <property type="entry name" value="PWI domain"/>
    <property type="match status" value="1"/>
</dbReference>
<feature type="compositionally biased region" description="Low complexity" evidence="3">
    <location>
        <begin position="542"/>
        <end position="564"/>
    </location>
</feature>
<dbReference type="Proteomes" id="UP000308365">
    <property type="component" value="Unassembled WGS sequence"/>
</dbReference>
<reference evidence="6" key="1">
    <citation type="journal article" date="2019" name="IScience">
        <title>Narwhal Genome Reveals Long-Term Low Genetic Diversity despite Current Large Abundance Size.</title>
        <authorList>
            <person name="Westbury M.V."/>
            <person name="Petersen B."/>
            <person name="Garde E."/>
            <person name="Heide-Jorgensen M.P."/>
            <person name="Lorenzen E.D."/>
        </authorList>
    </citation>
    <scope>NUCLEOTIDE SEQUENCE [LARGE SCALE GENOMIC DNA]</scope>
</reference>
<dbReference type="EMBL" id="RWIC01000069">
    <property type="protein sequence ID" value="TKC50809.1"/>
    <property type="molecule type" value="Genomic_DNA"/>
</dbReference>
<comment type="caution">
    <text evidence="5">The sequence shown here is derived from an EMBL/GenBank/DDBJ whole genome shotgun (WGS) entry which is preliminary data.</text>
</comment>
<evidence type="ECO:0000313" key="6">
    <source>
        <dbReference type="Proteomes" id="UP000308365"/>
    </source>
</evidence>
<sequence>MKMMELNADIAQTLLALSDGSDFEDKDDQLAFPYLNGPLSFIKIKLFNKERDPENTMKCKAILVEKLVKRKPIGLSRMDNTYLLAFYGMFKGSKMMQINLTGFLKGKSGTEFMGELWPLFLSAQENIAGILSVFLELKKEEIKQRQIAQEKLASIEKQDEDKEKRDKEEKESSREKRELSQSPRRCKSRSPSLRRLSSPVRRERESAVILNLPVTEPRARVLPLLQRRRKKPELPEPSVKVKEPSVQEATSTSDILKVPKPEPVPEPKEPSPEKNSRKEKEKEKEKTRPRSRQDPGDVLALLLILDREGTIDPDQDHTHLEGGQAQGDGHLLEEELHREECLLHQGIEGSPPKKPPKRTSSPPQKTRRLSPSASPPRRRHRPSPPATPPPKTHHSLTPQQSNCTRKSRVSVSPGRTSGKVTKHKGTEKRESPSPAPKPRKKVTFSLSCSSASLLRVSRHHHSKGLLLLPHDITISTTKLSGLPFTTFPTKKLPSHQETFAFIVIKAQERVFPEPIYPGGLVTTTKQTAFALTMASSSSDLLKSSSCLKGASSSPQRRLSPSPHSRPIRRVSRTPEPKKTKLPHQALTKNPPAPPPPVQCQSPSTNWVPVVPVKKAKSPRPSPSLARNSDPEGGGKKKKTKKDKKPKKDKKHKKHKKEK</sequence>
<dbReference type="InterPro" id="IPR036483">
    <property type="entry name" value="PWI_dom_sf"/>
</dbReference>
<dbReference type="PANTHER" id="PTHR23148:SF0">
    <property type="entry name" value="SERINE_ARGININE REPETITIVE MATRIX PROTEIN 1"/>
    <property type="match status" value="1"/>
</dbReference>
<feature type="non-terminal residue" evidence="5">
    <location>
        <position position="658"/>
    </location>
</feature>
<evidence type="ECO:0000256" key="1">
    <source>
        <dbReference type="ARBA" id="ARBA00022664"/>
    </source>
</evidence>
<feature type="region of interest" description="Disordered" evidence="3">
    <location>
        <begin position="156"/>
        <end position="204"/>
    </location>
</feature>
<evidence type="ECO:0000256" key="3">
    <source>
        <dbReference type="SAM" id="MobiDB-lite"/>
    </source>
</evidence>
<dbReference type="PANTHER" id="PTHR23148">
    <property type="entry name" value="SERINE/ARGININE REGULATED NUCLEAR MATRIX PROTEIN"/>
    <property type="match status" value="1"/>
</dbReference>
<evidence type="ECO:0000256" key="2">
    <source>
        <dbReference type="ARBA" id="ARBA00023187"/>
    </source>
</evidence>
<feature type="region of interest" description="Disordered" evidence="3">
    <location>
        <begin position="542"/>
        <end position="658"/>
    </location>
</feature>
<evidence type="ECO:0000313" key="5">
    <source>
        <dbReference type="EMBL" id="TKC50809.1"/>
    </source>
</evidence>
<dbReference type="GO" id="GO:0008380">
    <property type="term" value="P:RNA splicing"/>
    <property type="evidence" value="ECO:0007669"/>
    <property type="project" value="UniProtKB-KW"/>
</dbReference>
<feature type="compositionally biased region" description="Basic and acidic residues" evidence="3">
    <location>
        <begin position="156"/>
        <end position="179"/>
    </location>
</feature>
<dbReference type="InterPro" id="IPR052225">
    <property type="entry name" value="Ser/Arg_repetitive_matrix"/>
</dbReference>
<dbReference type="Gene3D" id="1.20.1390.10">
    <property type="entry name" value="PWI domain"/>
    <property type="match status" value="1"/>
</dbReference>
<feature type="compositionally biased region" description="Basic and acidic residues" evidence="3">
    <location>
        <begin position="305"/>
        <end position="320"/>
    </location>
</feature>
<dbReference type="InterPro" id="IPR002483">
    <property type="entry name" value="PWI_dom"/>
</dbReference>
<feature type="compositionally biased region" description="Low complexity" evidence="3">
    <location>
        <begin position="189"/>
        <end position="199"/>
    </location>
</feature>
<dbReference type="GO" id="GO:0006397">
    <property type="term" value="P:mRNA processing"/>
    <property type="evidence" value="ECO:0007669"/>
    <property type="project" value="UniProtKB-KW"/>
</dbReference>
<dbReference type="Pfam" id="PF01480">
    <property type="entry name" value="PWI"/>
    <property type="match status" value="1"/>
</dbReference>
<dbReference type="GO" id="GO:0005681">
    <property type="term" value="C:spliceosomal complex"/>
    <property type="evidence" value="ECO:0007669"/>
    <property type="project" value="TreeGrafter"/>
</dbReference>
<feature type="compositionally biased region" description="Basic and acidic residues" evidence="3">
    <location>
        <begin position="257"/>
        <end position="295"/>
    </location>
</feature>
<organism evidence="5 6">
    <name type="scientific">Monodon monoceros</name>
    <name type="common">Narwhal</name>
    <name type="synonym">Ceratodon monodon</name>
    <dbReference type="NCBI Taxonomy" id="40151"/>
    <lineage>
        <taxon>Eukaryota</taxon>
        <taxon>Metazoa</taxon>
        <taxon>Chordata</taxon>
        <taxon>Craniata</taxon>
        <taxon>Vertebrata</taxon>
        <taxon>Euteleostomi</taxon>
        <taxon>Mammalia</taxon>
        <taxon>Eutheria</taxon>
        <taxon>Laurasiatheria</taxon>
        <taxon>Artiodactyla</taxon>
        <taxon>Whippomorpha</taxon>
        <taxon>Cetacea</taxon>
        <taxon>Odontoceti</taxon>
        <taxon>Monodontidae</taxon>
        <taxon>Monodon</taxon>
    </lineage>
</organism>
<name>A0A4U1FL42_MONMO</name>
<dbReference type="AlphaFoldDB" id="A0A4U1FL42"/>
<proteinExistence type="predicted"/>
<feature type="compositionally biased region" description="Basic and acidic residues" evidence="3">
    <location>
        <begin position="330"/>
        <end position="342"/>
    </location>
</feature>
<feature type="domain" description="PWI" evidence="4">
    <location>
        <begin position="93"/>
        <end position="126"/>
    </location>
</feature>
<keyword evidence="2" id="KW-0508">mRNA splicing</keyword>
<gene>
    <name evidence="5" type="ORF">EI555_015839</name>
</gene>
<feature type="region of interest" description="Disordered" evidence="3">
    <location>
        <begin position="232"/>
        <end position="442"/>
    </location>
</feature>
<keyword evidence="1" id="KW-0507">mRNA processing</keyword>
<protein>
    <recommendedName>
        <fullName evidence="4">PWI domain-containing protein</fullName>
    </recommendedName>
</protein>